<feature type="compositionally biased region" description="Basic and acidic residues" evidence="1">
    <location>
        <begin position="1"/>
        <end position="20"/>
    </location>
</feature>
<feature type="region of interest" description="Disordered" evidence="1">
    <location>
        <begin position="1"/>
        <end position="22"/>
    </location>
</feature>
<dbReference type="InterPro" id="IPR011576">
    <property type="entry name" value="Pyridox_Oxase_N"/>
</dbReference>
<dbReference type="Gene3D" id="2.30.110.10">
    <property type="entry name" value="Electron Transport, Fmn-binding Protein, Chain A"/>
    <property type="match status" value="1"/>
</dbReference>
<dbReference type="Pfam" id="PF01243">
    <property type="entry name" value="PNPOx_N"/>
    <property type="match status" value="1"/>
</dbReference>
<dbReference type="Proteomes" id="UP000559987">
    <property type="component" value="Unassembled WGS sequence"/>
</dbReference>
<dbReference type="EMBL" id="JACHXZ010000004">
    <property type="protein sequence ID" value="MBB3169978.1"/>
    <property type="molecule type" value="Genomic_DNA"/>
</dbReference>
<reference evidence="3 4" key="1">
    <citation type="submission" date="2020-08" db="EMBL/GenBank/DDBJ databases">
        <title>Genomic Encyclopedia of Type Strains, Phase III (KMG-III): the genomes of soil and plant-associated and newly described type strains.</title>
        <authorList>
            <person name="Whitman W."/>
        </authorList>
    </citation>
    <scope>NUCLEOTIDE SEQUENCE [LARGE SCALE GENOMIC DNA]</scope>
    <source>
        <strain evidence="3 4">CECT 8571</strain>
    </source>
</reference>
<evidence type="ECO:0000313" key="4">
    <source>
        <dbReference type="Proteomes" id="UP000559987"/>
    </source>
</evidence>
<evidence type="ECO:0000256" key="1">
    <source>
        <dbReference type="SAM" id="MobiDB-lite"/>
    </source>
</evidence>
<dbReference type="SUPFAM" id="SSF50475">
    <property type="entry name" value="FMN-binding split barrel"/>
    <property type="match status" value="1"/>
</dbReference>
<keyword evidence="4" id="KW-1185">Reference proteome</keyword>
<gene>
    <name evidence="3" type="ORF">FHS30_003191</name>
</gene>
<dbReference type="PANTHER" id="PTHR39336:SF1">
    <property type="entry name" value="PYRIDOXAMINE PHOSPHATE OXIDASE FAMILY PROTEIN (AFU_ORTHOLOGUE AFUA_6G11440)"/>
    <property type="match status" value="1"/>
</dbReference>
<proteinExistence type="predicted"/>
<dbReference type="InterPro" id="IPR012349">
    <property type="entry name" value="Split_barrel_FMN-bd"/>
</dbReference>
<sequence>MHLDLRNGTERAKPTIKDGDMGQQYDHISEKNRAFIESQHLFFVGTATDTSRVNISPKGMDSLRVLGPNRVIWLNVTGSGNETAAHVQSHPRMTLMFAAFEGKPNILRLYGQARAIHHTDADWAALIGHFPDMAGARQIFDLSVDLVQNSCGMAVPLYDYMGDRSLLKDWAERKGKQGIQDYWADKNQTSLDGIDTHILENNLSKHPHSQ</sequence>
<evidence type="ECO:0000313" key="3">
    <source>
        <dbReference type="EMBL" id="MBB3169978.1"/>
    </source>
</evidence>
<accession>A0A839UWZ8</accession>
<name>A0A839UWZ8_9GAMM</name>
<dbReference type="AlphaFoldDB" id="A0A839UWZ8"/>
<feature type="domain" description="Pyridoxamine 5'-phosphate oxidase N-terminal" evidence="2">
    <location>
        <begin position="29"/>
        <end position="150"/>
    </location>
</feature>
<organism evidence="3 4">
    <name type="scientific">Simiduia aestuariiviva</name>
    <dbReference type="NCBI Taxonomy" id="1510459"/>
    <lineage>
        <taxon>Bacteria</taxon>
        <taxon>Pseudomonadati</taxon>
        <taxon>Pseudomonadota</taxon>
        <taxon>Gammaproteobacteria</taxon>
        <taxon>Cellvibrionales</taxon>
        <taxon>Cellvibrionaceae</taxon>
        <taxon>Simiduia</taxon>
    </lineage>
</organism>
<evidence type="ECO:0000259" key="2">
    <source>
        <dbReference type="Pfam" id="PF01243"/>
    </source>
</evidence>
<comment type="caution">
    <text evidence="3">The sequence shown here is derived from an EMBL/GenBank/DDBJ whole genome shotgun (WGS) entry which is preliminary data.</text>
</comment>
<protein>
    <recommendedName>
        <fullName evidence="2">Pyridoxamine 5'-phosphate oxidase N-terminal domain-containing protein</fullName>
    </recommendedName>
</protein>
<dbReference type="PANTHER" id="PTHR39336">
    <property type="entry name" value="PYRIDOXAMINE PHOSPHATE OXIDASE FAMILY PROTEIN (AFU_ORTHOLOGUE AFUA_6G11440)"/>
    <property type="match status" value="1"/>
</dbReference>